<dbReference type="PROSITE" id="PS00893">
    <property type="entry name" value="NUDIX_BOX"/>
    <property type="match status" value="1"/>
</dbReference>
<dbReference type="Pfam" id="PF09296">
    <property type="entry name" value="NUDIX-like"/>
    <property type="match status" value="1"/>
</dbReference>
<keyword evidence="7" id="KW-0460">Magnesium</keyword>
<accession>A0A921HZH4</accession>
<evidence type="ECO:0000256" key="2">
    <source>
        <dbReference type="ARBA" id="ARBA00001947"/>
    </source>
</evidence>
<name>A0A921HZH4_9BACT</name>
<feature type="domain" description="Nudix hydrolase" evidence="11">
    <location>
        <begin position="136"/>
        <end position="259"/>
    </location>
</feature>
<protein>
    <recommendedName>
        <fullName evidence="4">NAD(+) diphosphatase</fullName>
        <ecNumber evidence="4">3.6.1.22</ecNumber>
    </recommendedName>
</protein>
<dbReference type="InterPro" id="IPR020476">
    <property type="entry name" value="Nudix_hydrolase"/>
</dbReference>
<dbReference type="InterPro" id="IPR000086">
    <property type="entry name" value="NUDIX_hydrolase_dom"/>
</dbReference>
<evidence type="ECO:0000256" key="1">
    <source>
        <dbReference type="ARBA" id="ARBA00001946"/>
    </source>
</evidence>
<organism evidence="12 13">
    <name type="scientific">Mediterranea massiliensis</name>
    <dbReference type="NCBI Taxonomy" id="1841865"/>
    <lineage>
        <taxon>Bacteria</taxon>
        <taxon>Pseudomonadati</taxon>
        <taxon>Bacteroidota</taxon>
        <taxon>Bacteroidia</taxon>
        <taxon>Bacteroidales</taxon>
        <taxon>Bacteroidaceae</taxon>
        <taxon>Mediterranea</taxon>
    </lineage>
</organism>
<dbReference type="PANTHER" id="PTHR42904">
    <property type="entry name" value="NUDIX HYDROLASE, NUDC SUBFAMILY"/>
    <property type="match status" value="1"/>
</dbReference>
<dbReference type="CDD" id="cd03429">
    <property type="entry name" value="NUDIX_NADH_pyrophosphatase_Nudt13"/>
    <property type="match status" value="1"/>
</dbReference>
<dbReference type="Pfam" id="PF09297">
    <property type="entry name" value="Zn_ribbon_NUD"/>
    <property type="match status" value="1"/>
</dbReference>
<dbReference type="RefSeq" id="WP_276828144.1">
    <property type="nucleotide sequence ID" value="NZ_DYVX01000072.1"/>
</dbReference>
<dbReference type="InterPro" id="IPR050241">
    <property type="entry name" value="NAD-cap_RNA_hydrolase_NudC"/>
</dbReference>
<comment type="cofactor">
    <cofactor evidence="2">
        <name>Zn(2+)</name>
        <dbReference type="ChEBI" id="CHEBI:29105"/>
    </cofactor>
</comment>
<dbReference type="Proteomes" id="UP000717835">
    <property type="component" value="Unassembled WGS sequence"/>
</dbReference>
<evidence type="ECO:0000256" key="5">
    <source>
        <dbReference type="ARBA" id="ARBA00022723"/>
    </source>
</evidence>
<dbReference type="PROSITE" id="PS51462">
    <property type="entry name" value="NUDIX"/>
    <property type="match status" value="1"/>
</dbReference>
<dbReference type="GO" id="GO:0019677">
    <property type="term" value="P:NAD+ catabolic process"/>
    <property type="evidence" value="ECO:0007669"/>
    <property type="project" value="TreeGrafter"/>
</dbReference>
<dbReference type="Gene3D" id="3.90.79.10">
    <property type="entry name" value="Nucleoside Triphosphate Pyrophosphohydrolase"/>
    <property type="match status" value="1"/>
</dbReference>
<reference evidence="12" key="2">
    <citation type="submission" date="2021-09" db="EMBL/GenBank/DDBJ databases">
        <authorList>
            <person name="Gilroy R."/>
        </authorList>
    </citation>
    <scope>NUCLEOTIDE SEQUENCE</scope>
    <source>
        <strain evidence="12">CHK55-1828</strain>
    </source>
</reference>
<proteinExistence type="inferred from homology"/>
<keyword evidence="8" id="KW-0520">NAD</keyword>
<evidence type="ECO:0000256" key="7">
    <source>
        <dbReference type="ARBA" id="ARBA00022842"/>
    </source>
</evidence>
<evidence type="ECO:0000259" key="11">
    <source>
        <dbReference type="PROSITE" id="PS51462"/>
    </source>
</evidence>
<evidence type="ECO:0000256" key="8">
    <source>
        <dbReference type="ARBA" id="ARBA00023027"/>
    </source>
</evidence>
<comment type="similarity">
    <text evidence="3">Belongs to the Nudix hydrolase family. NudC subfamily.</text>
</comment>
<dbReference type="InterPro" id="IPR015797">
    <property type="entry name" value="NUDIX_hydrolase-like_dom_sf"/>
</dbReference>
<evidence type="ECO:0000256" key="3">
    <source>
        <dbReference type="ARBA" id="ARBA00009595"/>
    </source>
</evidence>
<dbReference type="PANTHER" id="PTHR42904:SF6">
    <property type="entry name" value="NAD-CAPPED RNA HYDROLASE NUDT12"/>
    <property type="match status" value="1"/>
</dbReference>
<dbReference type="InterPro" id="IPR015375">
    <property type="entry name" value="NADH_PPase-like_N"/>
</dbReference>
<evidence type="ECO:0000256" key="6">
    <source>
        <dbReference type="ARBA" id="ARBA00022801"/>
    </source>
</evidence>
<reference evidence="12" key="1">
    <citation type="journal article" date="2021" name="PeerJ">
        <title>Extensive microbial diversity within the chicken gut microbiome revealed by metagenomics and culture.</title>
        <authorList>
            <person name="Gilroy R."/>
            <person name="Ravi A."/>
            <person name="Getino M."/>
            <person name="Pursley I."/>
            <person name="Horton D.L."/>
            <person name="Alikhan N.F."/>
            <person name="Baker D."/>
            <person name="Gharbi K."/>
            <person name="Hall N."/>
            <person name="Watson M."/>
            <person name="Adriaenssens E.M."/>
            <person name="Foster-Nyarko E."/>
            <person name="Jarju S."/>
            <person name="Secka A."/>
            <person name="Antonio M."/>
            <person name="Oren A."/>
            <person name="Chaudhuri R.R."/>
            <person name="La Ragione R."/>
            <person name="Hildebrand F."/>
            <person name="Pallen M.J."/>
        </authorList>
    </citation>
    <scope>NUCLEOTIDE SEQUENCE</scope>
    <source>
        <strain evidence="12">CHK55-1828</strain>
    </source>
</reference>
<dbReference type="GO" id="GO:0035529">
    <property type="term" value="F:NADH pyrophosphatase activity"/>
    <property type="evidence" value="ECO:0007669"/>
    <property type="project" value="TreeGrafter"/>
</dbReference>
<evidence type="ECO:0000313" key="12">
    <source>
        <dbReference type="EMBL" id="HJF92467.1"/>
    </source>
</evidence>
<evidence type="ECO:0000256" key="9">
    <source>
        <dbReference type="ARBA" id="ARBA00023679"/>
    </source>
</evidence>
<dbReference type="GO" id="GO:0005829">
    <property type="term" value="C:cytosol"/>
    <property type="evidence" value="ECO:0007669"/>
    <property type="project" value="TreeGrafter"/>
</dbReference>
<dbReference type="AlphaFoldDB" id="A0A921HZH4"/>
<evidence type="ECO:0000256" key="4">
    <source>
        <dbReference type="ARBA" id="ARBA00012381"/>
    </source>
</evidence>
<dbReference type="NCBIfam" id="NF001299">
    <property type="entry name" value="PRK00241.1"/>
    <property type="match status" value="1"/>
</dbReference>
<dbReference type="InterPro" id="IPR049734">
    <property type="entry name" value="NudC-like_C"/>
</dbReference>
<keyword evidence="5" id="KW-0479">Metal-binding</keyword>
<comment type="cofactor">
    <cofactor evidence="1">
        <name>Mg(2+)</name>
        <dbReference type="ChEBI" id="CHEBI:18420"/>
    </cofactor>
</comment>
<dbReference type="Pfam" id="PF00293">
    <property type="entry name" value="NUDIX"/>
    <property type="match status" value="1"/>
</dbReference>
<dbReference type="GO" id="GO:0046872">
    <property type="term" value="F:metal ion binding"/>
    <property type="evidence" value="ECO:0007669"/>
    <property type="project" value="UniProtKB-KW"/>
</dbReference>
<dbReference type="FunFam" id="3.90.79.10:FF:000051">
    <property type="entry name" value="Probable NADH pyrophosphatase"/>
    <property type="match status" value="1"/>
</dbReference>
<dbReference type="InterPro" id="IPR015376">
    <property type="entry name" value="Znr_NADH_PPase"/>
</dbReference>
<dbReference type="SUPFAM" id="SSF55811">
    <property type="entry name" value="Nudix"/>
    <property type="match status" value="2"/>
</dbReference>
<dbReference type="EMBL" id="DYVX01000072">
    <property type="protein sequence ID" value="HJF92467.1"/>
    <property type="molecule type" value="Genomic_DNA"/>
</dbReference>
<dbReference type="PRINTS" id="PR00502">
    <property type="entry name" value="NUDIXFAMILY"/>
</dbReference>
<comment type="caution">
    <text evidence="12">The sequence shown here is derived from an EMBL/GenBank/DDBJ whole genome shotgun (WGS) entry which is preliminary data.</text>
</comment>
<dbReference type="InterPro" id="IPR020084">
    <property type="entry name" value="NUDIX_hydrolase_CS"/>
</dbReference>
<sequence length="265" mass="29974">MNELECDRTARRCIFFKDNLLMQKQPDGTCTLPTGESLPVAPAAGQTVHRVTLPTGEQVYAFAIDYPVAETAEWMMTGLRASFDHLPLPDYKAAGKAYQILYWDRQSRYCPACGTPTEQKTDIMKKCPRCGNELYPPISTAIIVLVRRGDEILMVHARNFRGTFYGLVAGFLEAGETLEQCVRREVMEETGLTIRNITYFDSQPWPYPSGLMVGFFADYESGTIKLQGDELTAGAFYHRNNLPELPRKLSIARRLIDAWLEGKDR</sequence>
<dbReference type="EC" id="3.6.1.22" evidence="4"/>
<keyword evidence="6 10" id="KW-0378">Hydrolase</keyword>
<comment type="catalytic activity">
    <reaction evidence="9">
        <text>a 5'-end NAD(+)-phospho-ribonucleoside in mRNA + H2O = a 5'-end phospho-adenosine-phospho-ribonucleoside in mRNA + beta-nicotinamide D-ribonucleotide + 2 H(+)</text>
        <dbReference type="Rhea" id="RHEA:60876"/>
        <dbReference type="Rhea" id="RHEA-COMP:15698"/>
        <dbReference type="Rhea" id="RHEA-COMP:15719"/>
        <dbReference type="ChEBI" id="CHEBI:14649"/>
        <dbReference type="ChEBI" id="CHEBI:15377"/>
        <dbReference type="ChEBI" id="CHEBI:15378"/>
        <dbReference type="ChEBI" id="CHEBI:144029"/>
        <dbReference type="ChEBI" id="CHEBI:144051"/>
    </reaction>
    <physiologicalReaction direction="left-to-right" evidence="9">
        <dbReference type="Rhea" id="RHEA:60877"/>
    </physiologicalReaction>
</comment>
<dbReference type="GO" id="GO:0006742">
    <property type="term" value="P:NADP+ catabolic process"/>
    <property type="evidence" value="ECO:0007669"/>
    <property type="project" value="TreeGrafter"/>
</dbReference>
<evidence type="ECO:0000256" key="10">
    <source>
        <dbReference type="RuleBase" id="RU003476"/>
    </source>
</evidence>
<evidence type="ECO:0000313" key="13">
    <source>
        <dbReference type="Proteomes" id="UP000717835"/>
    </source>
</evidence>
<dbReference type="Gene3D" id="3.90.79.20">
    <property type="match status" value="1"/>
</dbReference>
<gene>
    <name evidence="12" type="primary">nudC</name>
    <name evidence="12" type="ORF">K8W02_08805</name>
</gene>